<name>A0ABS3KPR5_9PROT</name>
<dbReference type="InterPro" id="IPR006059">
    <property type="entry name" value="SBP"/>
</dbReference>
<keyword evidence="5" id="KW-0574">Periplasm</keyword>
<evidence type="ECO:0000256" key="5">
    <source>
        <dbReference type="ARBA" id="ARBA00022764"/>
    </source>
</evidence>
<evidence type="ECO:0000256" key="1">
    <source>
        <dbReference type="ARBA" id="ARBA00004418"/>
    </source>
</evidence>
<evidence type="ECO:0000313" key="6">
    <source>
        <dbReference type="EMBL" id="MBO1079468.1"/>
    </source>
</evidence>
<reference evidence="6 7" key="1">
    <citation type="submission" date="2020-09" db="EMBL/GenBank/DDBJ databases">
        <title>Roseomonas.</title>
        <authorList>
            <person name="Zhu W."/>
        </authorList>
    </citation>
    <scope>NUCLEOTIDE SEQUENCE [LARGE SCALE GENOMIC DNA]</scope>
    <source>
        <strain evidence="6 7">573</strain>
    </source>
</reference>
<dbReference type="PROSITE" id="PS51318">
    <property type="entry name" value="TAT"/>
    <property type="match status" value="1"/>
</dbReference>
<sequence>MLVNRRSFLASTTIGTAGLLAAPRVRAQAPSPTLENTLVVRTTGGVFEQSLKRNFFDPFTKATGVRVIPVAASDADMQAKAAAMQAAGRVEWDIISPQMSELANLSHLLVDLGDCGSIPNMATALPGTCGRYGVLYLVGAQVLAYDTRNYKDRPPRTWMDFWNVRDFPGRRALSNSGGPFATIVSALIADGVPRDKLFPLDLDRAFRKLDEIRPHVAVWWRTGSQSSSMWESDDIDMALMWSGQAWATKKTGFPLDWSYEDTLANFGAWAILKNCPHPNAARAFINFYLGSAEGGAGFARDVGYATPNTAAAALMTPAERAELITTPEIMAKLIDMDPAWVQQNRARTLERWKEWISA</sequence>
<comment type="subcellular location">
    <subcellularLocation>
        <location evidence="1">Periplasm</location>
    </subcellularLocation>
</comment>
<dbReference type="EMBL" id="JACTNG010000004">
    <property type="protein sequence ID" value="MBO1079468.1"/>
    <property type="molecule type" value="Genomic_DNA"/>
</dbReference>
<keyword evidence="3" id="KW-0813">Transport</keyword>
<evidence type="ECO:0000256" key="4">
    <source>
        <dbReference type="ARBA" id="ARBA00022729"/>
    </source>
</evidence>
<evidence type="ECO:0000256" key="2">
    <source>
        <dbReference type="ARBA" id="ARBA00008520"/>
    </source>
</evidence>
<dbReference type="Gene3D" id="3.40.190.10">
    <property type="entry name" value="Periplasmic binding protein-like II"/>
    <property type="match status" value="2"/>
</dbReference>
<dbReference type="InterPro" id="IPR006311">
    <property type="entry name" value="TAT_signal"/>
</dbReference>
<proteinExistence type="inferred from homology"/>
<dbReference type="Proteomes" id="UP001518989">
    <property type="component" value="Unassembled WGS sequence"/>
</dbReference>
<organism evidence="6 7">
    <name type="scientific">Roseomonas haemaphysalidis</name>
    <dbReference type="NCBI Taxonomy" id="2768162"/>
    <lineage>
        <taxon>Bacteria</taxon>
        <taxon>Pseudomonadati</taxon>
        <taxon>Pseudomonadota</taxon>
        <taxon>Alphaproteobacteria</taxon>
        <taxon>Acetobacterales</taxon>
        <taxon>Roseomonadaceae</taxon>
        <taxon>Roseomonas</taxon>
    </lineage>
</organism>
<dbReference type="SUPFAM" id="SSF53850">
    <property type="entry name" value="Periplasmic binding protein-like II"/>
    <property type="match status" value="1"/>
</dbReference>
<dbReference type="PANTHER" id="PTHR30006:SF3">
    <property type="entry name" value="THIAMINE-BINDING PERIPLASMIC PROTEIN"/>
    <property type="match status" value="1"/>
</dbReference>
<comment type="caution">
    <text evidence="6">The sequence shown here is derived from an EMBL/GenBank/DDBJ whole genome shotgun (WGS) entry which is preliminary data.</text>
</comment>
<dbReference type="Pfam" id="PF13416">
    <property type="entry name" value="SBP_bac_8"/>
    <property type="match status" value="1"/>
</dbReference>
<evidence type="ECO:0000313" key="7">
    <source>
        <dbReference type="Proteomes" id="UP001518989"/>
    </source>
</evidence>
<dbReference type="CDD" id="cd13589">
    <property type="entry name" value="PBP2_polyamine_RpCGA009"/>
    <property type="match status" value="1"/>
</dbReference>
<protein>
    <submittedName>
        <fullName evidence="6">ABC transporter substrate-binding protein</fullName>
    </submittedName>
</protein>
<keyword evidence="7" id="KW-1185">Reference proteome</keyword>
<gene>
    <name evidence="6" type="ORF">IAI61_10520</name>
</gene>
<accession>A0ABS3KPR5</accession>
<keyword evidence="4" id="KW-0732">Signal</keyword>
<evidence type="ECO:0000256" key="3">
    <source>
        <dbReference type="ARBA" id="ARBA00022448"/>
    </source>
</evidence>
<comment type="similarity">
    <text evidence="2">Belongs to the bacterial solute-binding protein 1 family.</text>
</comment>
<dbReference type="PANTHER" id="PTHR30006">
    <property type="entry name" value="THIAMINE-BINDING PERIPLASMIC PROTEIN-RELATED"/>
    <property type="match status" value="1"/>
</dbReference>
<dbReference type="RefSeq" id="WP_207417048.1">
    <property type="nucleotide sequence ID" value="NZ_CP061177.1"/>
</dbReference>